<dbReference type="Pfam" id="PF22053">
    <property type="entry name" value="DUF6938"/>
    <property type="match status" value="1"/>
</dbReference>
<dbReference type="EMBL" id="MGDZ01000024">
    <property type="protein sequence ID" value="OGL73667.1"/>
    <property type="molecule type" value="Genomic_DNA"/>
</dbReference>
<protein>
    <recommendedName>
        <fullName evidence="1">DUF6938 domain-containing protein</fullName>
    </recommendedName>
</protein>
<dbReference type="Proteomes" id="UP000176303">
    <property type="component" value="Unassembled WGS sequence"/>
</dbReference>
<name>A0A1F7U7F9_9BACT</name>
<proteinExistence type="predicted"/>
<organism evidence="2 3">
    <name type="scientific">Candidatus Uhrbacteria bacterium RIFCSPHIGHO2_02_FULL_57_19</name>
    <dbReference type="NCBI Taxonomy" id="1802391"/>
    <lineage>
        <taxon>Bacteria</taxon>
        <taxon>Candidatus Uhriibacteriota</taxon>
    </lineage>
</organism>
<reference evidence="2 3" key="1">
    <citation type="journal article" date="2016" name="Nat. Commun.">
        <title>Thousands of microbial genomes shed light on interconnected biogeochemical processes in an aquifer system.</title>
        <authorList>
            <person name="Anantharaman K."/>
            <person name="Brown C.T."/>
            <person name="Hug L.A."/>
            <person name="Sharon I."/>
            <person name="Castelle C.J."/>
            <person name="Probst A.J."/>
            <person name="Thomas B.C."/>
            <person name="Singh A."/>
            <person name="Wilkins M.J."/>
            <person name="Karaoz U."/>
            <person name="Brodie E.L."/>
            <person name="Williams K.H."/>
            <person name="Hubbard S.S."/>
            <person name="Banfield J.F."/>
        </authorList>
    </citation>
    <scope>NUCLEOTIDE SEQUENCE [LARGE SCALE GENOMIC DNA]</scope>
</reference>
<evidence type="ECO:0000313" key="3">
    <source>
        <dbReference type="Proteomes" id="UP000176303"/>
    </source>
</evidence>
<accession>A0A1F7U7F9</accession>
<evidence type="ECO:0000259" key="1">
    <source>
        <dbReference type="Pfam" id="PF22053"/>
    </source>
</evidence>
<sequence length="446" mass="50405">MSAHHSTKAYVVAVDMGYGHERAAYALRHLAANGEIVIANNYKGIPKLDQLLWNQSRRFYELVSRLQPVPVVGKAIFKALADNNQRIAPFYPRRDLSEPSTQLKQVMYGLEKRGLLRDLIERLRAKPLPLVCTFFLPAFAAELHDYPGEIYVVVCDADIARVWAPRDPKHSRIKYFAPNGRVVERLKLYGVREENIFLTGFPMPKELVGGEKAEIIKTDLLARICNLDPKRIFWSRYSKTLRAALGGSCLLTRTHPLTLTFSVGGAGAQKRIAVEALRAVRTLVRRGKMRVVLVAGTKKAAANYFQESVREMGLNGELGRGVHILYTKTRREYFPAFTKLLRETDILWTKPSELSFYTGLGIPIIMAPPIGSQEDFNRIWIFNVGGGTDQLDPSHMEEWLMDWVNSGALARMAWNGFIEAPTHGAFRIEQIITGRPYKLETLPLIV</sequence>
<dbReference type="InterPro" id="IPR054218">
    <property type="entry name" value="DUF6938"/>
</dbReference>
<gene>
    <name evidence="2" type="ORF">A3D72_01945</name>
</gene>
<dbReference type="STRING" id="1802391.A3D72_01945"/>
<evidence type="ECO:0000313" key="2">
    <source>
        <dbReference type="EMBL" id="OGL73667.1"/>
    </source>
</evidence>
<feature type="domain" description="DUF6938" evidence="1">
    <location>
        <begin position="254"/>
        <end position="393"/>
    </location>
</feature>
<comment type="caution">
    <text evidence="2">The sequence shown here is derived from an EMBL/GenBank/DDBJ whole genome shotgun (WGS) entry which is preliminary data.</text>
</comment>
<dbReference type="AlphaFoldDB" id="A0A1F7U7F9"/>